<evidence type="ECO:0000313" key="2">
    <source>
        <dbReference type="Proteomes" id="UP000192847"/>
    </source>
</evidence>
<keyword evidence="2" id="KW-1185">Reference proteome</keyword>
<dbReference type="InterPro" id="IPR027417">
    <property type="entry name" value="P-loop_NTPase"/>
</dbReference>
<sequence>MGTQRSGTSAITRVLSLCGGTLPVGMLGADAGNPRGNWEPRKAIGINEEILFRHNSTWFDPTLRLLEDGALAAKERRAGIVTISEYLKTMPAAPLVVIKDPRITILSDLWFEAAHLAGRDVAVLIALRHPQEVISSLAASWKISPELSSALWLKYNLLAERQTRHVPRVFVEYASILDDWRTEMKRIATALPIGTEVWDEAAVDEFLTPELRRQRNCGPVPDRFGRDWISASYEALCAGARDDSPDLATLDRVFKEYQATEHDFRIVFDDFCRRSNSKQSRIFRPSVVKPMIELMAMVHRRRGTWA</sequence>
<organism evidence="1 2">
    <name type="scientific">Mycobacterium timonense</name>
    <dbReference type="NCBI Taxonomy" id="701043"/>
    <lineage>
        <taxon>Bacteria</taxon>
        <taxon>Bacillati</taxon>
        <taxon>Actinomycetota</taxon>
        <taxon>Actinomycetes</taxon>
        <taxon>Mycobacteriales</taxon>
        <taxon>Mycobacteriaceae</taxon>
        <taxon>Mycobacterium</taxon>
        <taxon>Mycobacterium avium complex (MAC)</taxon>
    </lineage>
</organism>
<proteinExistence type="predicted"/>
<name>A0ABX3TI51_9MYCO</name>
<dbReference type="Proteomes" id="UP000192847">
    <property type="component" value="Unassembled WGS sequence"/>
</dbReference>
<dbReference type="SUPFAM" id="SSF52540">
    <property type="entry name" value="P-loop containing nucleoside triphosphate hydrolases"/>
    <property type="match status" value="1"/>
</dbReference>
<dbReference type="EMBL" id="MVIL01000077">
    <property type="protein sequence ID" value="ORB78437.1"/>
    <property type="molecule type" value="Genomic_DNA"/>
</dbReference>
<evidence type="ECO:0000313" key="1">
    <source>
        <dbReference type="EMBL" id="ORB78437.1"/>
    </source>
</evidence>
<protein>
    <submittedName>
        <fullName evidence="1">Sulfotransferase family protein</fullName>
    </submittedName>
</protein>
<gene>
    <name evidence="1" type="ORF">BST46_19335</name>
</gene>
<accession>A0ABX3TI51</accession>
<comment type="caution">
    <text evidence="1">The sequence shown here is derived from an EMBL/GenBank/DDBJ whole genome shotgun (WGS) entry which is preliminary data.</text>
</comment>
<reference evidence="1 2" key="1">
    <citation type="submission" date="2017-02" db="EMBL/GenBank/DDBJ databases">
        <title>The new phylogeny of genus Mycobacterium.</title>
        <authorList>
            <person name="Tortoli E."/>
            <person name="Trovato A."/>
            <person name="Cirillo D.M."/>
        </authorList>
    </citation>
    <scope>NUCLEOTIDE SEQUENCE [LARGE SCALE GENOMIC DNA]</scope>
    <source>
        <strain evidence="1 2">CCUG 56329</strain>
    </source>
</reference>
<dbReference type="Gene3D" id="3.40.50.300">
    <property type="entry name" value="P-loop containing nucleotide triphosphate hydrolases"/>
    <property type="match status" value="1"/>
</dbReference>